<dbReference type="AlphaFoldDB" id="A0A937CWE0"/>
<dbReference type="Gene3D" id="3.40.50.620">
    <property type="entry name" value="HUPs"/>
    <property type="match status" value="1"/>
</dbReference>
<dbReference type="Pfam" id="PF00582">
    <property type="entry name" value="Usp"/>
    <property type="match status" value="1"/>
</dbReference>
<dbReference type="InterPro" id="IPR006016">
    <property type="entry name" value="UspA"/>
</dbReference>
<evidence type="ECO:0000313" key="4">
    <source>
        <dbReference type="Proteomes" id="UP000599109"/>
    </source>
</evidence>
<organism evidence="3 4">
    <name type="scientific">Ramlibacter monticola</name>
    <dbReference type="NCBI Taxonomy" id="1926872"/>
    <lineage>
        <taxon>Bacteria</taxon>
        <taxon>Pseudomonadati</taxon>
        <taxon>Pseudomonadota</taxon>
        <taxon>Betaproteobacteria</taxon>
        <taxon>Burkholderiales</taxon>
        <taxon>Comamonadaceae</taxon>
        <taxon>Ramlibacter</taxon>
    </lineage>
</organism>
<evidence type="ECO:0000256" key="1">
    <source>
        <dbReference type="ARBA" id="ARBA00008791"/>
    </source>
</evidence>
<accession>A0A937CWE0</accession>
<keyword evidence="4" id="KW-1185">Reference proteome</keyword>
<evidence type="ECO:0000313" key="3">
    <source>
        <dbReference type="EMBL" id="MBL0394638.1"/>
    </source>
</evidence>
<sequence>MDKILVPVRGTRNCEAAIQHVIRLFMNNTALEIHLLNVQPPFRIDVARFVRKRDRDGFHREEAEKALRSCRERLDRFGIPYAVHVQVGDSARCITQTAERLHCDHIVLATARKNTLTRLVEDSVTNRVMELTTVPVEVVAGQGVSNWERYGIPAAFAAVLALFLAAAE</sequence>
<name>A0A937CWE0_9BURK</name>
<gene>
    <name evidence="3" type="ORF">JJ685_26105</name>
</gene>
<dbReference type="PANTHER" id="PTHR46268">
    <property type="entry name" value="STRESS RESPONSE PROTEIN NHAX"/>
    <property type="match status" value="1"/>
</dbReference>
<evidence type="ECO:0000259" key="2">
    <source>
        <dbReference type="Pfam" id="PF00582"/>
    </source>
</evidence>
<protein>
    <submittedName>
        <fullName evidence="3">Universal stress protein</fullName>
    </submittedName>
</protein>
<dbReference type="PANTHER" id="PTHR46268:SF6">
    <property type="entry name" value="UNIVERSAL STRESS PROTEIN UP12"/>
    <property type="match status" value="1"/>
</dbReference>
<dbReference type="SUPFAM" id="SSF52402">
    <property type="entry name" value="Adenine nucleotide alpha hydrolases-like"/>
    <property type="match status" value="1"/>
</dbReference>
<comment type="similarity">
    <text evidence="1">Belongs to the universal stress protein A family.</text>
</comment>
<dbReference type="CDD" id="cd00293">
    <property type="entry name" value="USP-like"/>
    <property type="match status" value="1"/>
</dbReference>
<dbReference type="EMBL" id="JAEQNE010000009">
    <property type="protein sequence ID" value="MBL0394638.1"/>
    <property type="molecule type" value="Genomic_DNA"/>
</dbReference>
<feature type="domain" description="UspA" evidence="2">
    <location>
        <begin position="2"/>
        <end position="139"/>
    </location>
</feature>
<dbReference type="InterPro" id="IPR014729">
    <property type="entry name" value="Rossmann-like_a/b/a_fold"/>
</dbReference>
<proteinExistence type="inferred from homology"/>
<dbReference type="Proteomes" id="UP000599109">
    <property type="component" value="Unassembled WGS sequence"/>
</dbReference>
<reference evidence="3 4" key="1">
    <citation type="journal article" date="2017" name="Int. J. Syst. Evol. Microbiol.">
        <title>Ramlibacter monticola sp. nov., isolated from forest soil.</title>
        <authorList>
            <person name="Chaudhary D.K."/>
            <person name="Kim J."/>
        </authorList>
    </citation>
    <scope>NUCLEOTIDE SEQUENCE [LARGE SCALE GENOMIC DNA]</scope>
    <source>
        <strain evidence="3 4">KACC 19175</strain>
    </source>
</reference>
<comment type="caution">
    <text evidence="3">The sequence shown here is derived from an EMBL/GenBank/DDBJ whole genome shotgun (WGS) entry which is preliminary data.</text>
</comment>